<name>A0ABY3B882_9BACL</name>
<reference evidence="3 4" key="1">
    <citation type="submission" date="2019-07" db="EMBL/GenBank/DDBJ databases">
        <title>Paenibacillus ottowii sp. nov. isolated from a fermentation system processing bovine manure.</title>
        <authorList>
            <person name="Velazquez L.F."/>
            <person name="Rajbanshi S."/>
            <person name="Guan S."/>
            <person name="Hinchee M."/>
            <person name="Welsh A."/>
        </authorList>
    </citation>
    <scope>NUCLEOTIDE SEQUENCE [LARGE SCALE GENOMIC DNA]</scope>
    <source>
        <strain evidence="3 4">MS2379</strain>
    </source>
</reference>
<gene>
    <name evidence="2" type="ORF">FKV70_04430</name>
    <name evidence="3" type="ORF">FKV70_04805</name>
</gene>
<feature type="domain" description="Deoxyribonuclease NucA/NucB" evidence="1">
    <location>
        <begin position="85"/>
        <end position="150"/>
    </location>
</feature>
<dbReference type="Proteomes" id="UP000319219">
    <property type="component" value="Unassembled WGS sequence"/>
</dbReference>
<dbReference type="RefSeq" id="WP_142611958.1">
    <property type="nucleotide sequence ID" value="NZ_VIJZ01000002.1"/>
</dbReference>
<dbReference type="EMBL" id="VIJZ01000002">
    <property type="protein sequence ID" value="TQS00035.1"/>
    <property type="molecule type" value="Genomic_DNA"/>
</dbReference>
<comment type="caution">
    <text evidence="3">The sequence shown here is derived from an EMBL/GenBank/DDBJ whole genome shotgun (WGS) entry which is preliminary data.</text>
</comment>
<evidence type="ECO:0000259" key="1">
    <source>
        <dbReference type="Pfam" id="PF14040"/>
    </source>
</evidence>
<accession>A0ABY3B882</accession>
<dbReference type="InterPro" id="IPR029476">
    <property type="entry name" value="DNase_NucA_NucB"/>
</dbReference>
<dbReference type="Pfam" id="PF14040">
    <property type="entry name" value="DNase_NucA_NucB"/>
    <property type="match status" value="1"/>
</dbReference>
<sequence>MRKTCITICLLGALIVLGGFINTLSHTEWGDTKPSVQTVAPVATTTAPGEAVRLEFPSDRYPETAQHIKEAIAAGKSPVCTIDREGADHNRELSLKGIPTKKGKDRDEWPMAMCSEGGEGADIKYISPKDNRGAGSWVGHKLDEYKNGTKVEFIVK</sequence>
<dbReference type="EMBL" id="VIJZ01000002">
    <property type="protein sequence ID" value="TQS00104.1"/>
    <property type="molecule type" value="Genomic_DNA"/>
</dbReference>
<organism evidence="3 4">
    <name type="scientific">Paenibacillus ottowii</name>
    <dbReference type="NCBI Taxonomy" id="2315729"/>
    <lineage>
        <taxon>Bacteria</taxon>
        <taxon>Bacillati</taxon>
        <taxon>Bacillota</taxon>
        <taxon>Bacilli</taxon>
        <taxon>Bacillales</taxon>
        <taxon>Paenibacillaceae</taxon>
        <taxon>Paenibacillus</taxon>
    </lineage>
</organism>
<keyword evidence="4" id="KW-1185">Reference proteome</keyword>
<evidence type="ECO:0000313" key="4">
    <source>
        <dbReference type="Proteomes" id="UP000319219"/>
    </source>
</evidence>
<evidence type="ECO:0000313" key="2">
    <source>
        <dbReference type="EMBL" id="TQS00035.1"/>
    </source>
</evidence>
<evidence type="ECO:0000313" key="3">
    <source>
        <dbReference type="EMBL" id="TQS00104.1"/>
    </source>
</evidence>
<proteinExistence type="predicted"/>
<protein>
    <submittedName>
        <fullName evidence="3">Nuclease</fullName>
    </submittedName>
</protein>